<dbReference type="PROSITE" id="PS51707">
    <property type="entry name" value="CYTH"/>
    <property type="match status" value="1"/>
</dbReference>
<proteinExistence type="predicted"/>
<dbReference type="InterPro" id="IPR023577">
    <property type="entry name" value="CYTH_domain"/>
</dbReference>
<evidence type="ECO:0000313" key="3">
    <source>
        <dbReference type="Proteomes" id="UP000178811"/>
    </source>
</evidence>
<sequence length="67" mass="8032">METEIEAKFPNIDADALRSVLKEKKAKIEHPEVLMRRKNFDYPDHRLKQFNGWVRVRDESNKVTLSY</sequence>
<gene>
    <name evidence="2" type="ORF">A3A36_03025</name>
</gene>
<feature type="domain" description="CYTH" evidence="1">
    <location>
        <begin position="2"/>
        <end position="67"/>
    </location>
</feature>
<dbReference type="Gene3D" id="2.40.320.10">
    <property type="entry name" value="Hypothetical Protein Pfu-838710-001"/>
    <property type="match status" value="1"/>
</dbReference>
<protein>
    <recommendedName>
        <fullName evidence="1">CYTH domain-containing protein</fullName>
    </recommendedName>
</protein>
<comment type="caution">
    <text evidence="2">The sequence shown here is derived from an EMBL/GenBank/DDBJ whole genome shotgun (WGS) entry which is preliminary data.</text>
</comment>
<accession>A0A1F6EXF0</accession>
<name>A0A1F6EXF0_9BACT</name>
<dbReference type="EMBL" id="MFLW01000016">
    <property type="protein sequence ID" value="OGG78295.1"/>
    <property type="molecule type" value="Genomic_DNA"/>
</dbReference>
<organism evidence="2 3">
    <name type="scientific">Candidatus Kaiserbacteria bacterium RIFCSPLOWO2_01_FULL_52_12b</name>
    <dbReference type="NCBI Taxonomy" id="1798509"/>
    <lineage>
        <taxon>Bacteria</taxon>
        <taxon>Candidatus Kaiseribacteriota</taxon>
    </lineage>
</organism>
<dbReference type="SUPFAM" id="SSF55154">
    <property type="entry name" value="CYTH-like phosphatases"/>
    <property type="match status" value="1"/>
</dbReference>
<dbReference type="Proteomes" id="UP000178811">
    <property type="component" value="Unassembled WGS sequence"/>
</dbReference>
<evidence type="ECO:0000313" key="2">
    <source>
        <dbReference type="EMBL" id="OGG78295.1"/>
    </source>
</evidence>
<dbReference type="AlphaFoldDB" id="A0A1F6EXF0"/>
<reference evidence="2 3" key="1">
    <citation type="journal article" date="2016" name="Nat. Commun.">
        <title>Thousands of microbial genomes shed light on interconnected biogeochemical processes in an aquifer system.</title>
        <authorList>
            <person name="Anantharaman K."/>
            <person name="Brown C.T."/>
            <person name="Hug L.A."/>
            <person name="Sharon I."/>
            <person name="Castelle C.J."/>
            <person name="Probst A.J."/>
            <person name="Thomas B.C."/>
            <person name="Singh A."/>
            <person name="Wilkins M.J."/>
            <person name="Karaoz U."/>
            <person name="Brodie E.L."/>
            <person name="Williams K.H."/>
            <person name="Hubbard S.S."/>
            <person name="Banfield J.F."/>
        </authorList>
    </citation>
    <scope>NUCLEOTIDE SEQUENCE [LARGE SCALE GENOMIC DNA]</scope>
</reference>
<evidence type="ECO:0000259" key="1">
    <source>
        <dbReference type="PROSITE" id="PS51707"/>
    </source>
</evidence>
<dbReference type="InterPro" id="IPR033469">
    <property type="entry name" value="CYTH-like_dom_sf"/>
</dbReference>